<dbReference type="RefSeq" id="XP_010936306.1">
    <property type="nucleotide sequence ID" value="XM_010938004.2"/>
</dbReference>
<evidence type="ECO:0000256" key="6">
    <source>
        <dbReference type="ARBA" id="ARBA00023136"/>
    </source>
</evidence>
<dbReference type="Proteomes" id="UP000504607">
    <property type="component" value="Chromosome 1"/>
</dbReference>
<proteinExistence type="inferred from homology"/>
<dbReference type="KEGG" id="egu:105055959"/>
<evidence type="ECO:0000313" key="8">
    <source>
        <dbReference type="Proteomes" id="UP000504607"/>
    </source>
</evidence>
<evidence type="ECO:0000256" key="2">
    <source>
        <dbReference type="ARBA" id="ARBA00004141"/>
    </source>
</evidence>
<reference evidence="9" key="1">
    <citation type="submission" date="2025-08" db="UniProtKB">
        <authorList>
            <consortium name="RefSeq"/>
        </authorList>
    </citation>
    <scope>IDENTIFICATION</scope>
</reference>
<dbReference type="PANTHER" id="PTHR19317">
    <property type="entry name" value="PRENYLATED RAB ACCEPTOR 1-RELATED"/>
    <property type="match status" value="1"/>
</dbReference>
<keyword evidence="6 7" id="KW-0472">Membrane</keyword>
<evidence type="ECO:0000313" key="9">
    <source>
        <dbReference type="RefSeq" id="XP_010936306.1"/>
    </source>
</evidence>
<dbReference type="FunCoup" id="A0A6I9S1P5">
    <property type="interactions" value="101"/>
</dbReference>
<dbReference type="Pfam" id="PF03208">
    <property type="entry name" value="PRA1"/>
    <property type="match status" value="1"/>
</dbReference>
<comment type="similarity">
    <text evidence="3 7">Belongs to the PRA1 family.</text>
</comment>
<accession>A0A6I9S1P5</accession>
<dbReference type="InterPro" id="IPR004895">
    <property type="entry name" value="Prenylated_rab_accept_PRA1"/>
</dbReference>
<keyword evidence="8" id="KW-1185">Reference proteome</keyword>
<feature type="transmembrane region" description="Helical" evidence="7">
    <location>
        <begin position="128"/>
        <end position="148"/>
    </location>
</feature>
<dbReference type="InParanoid" id="A0A6I9S1P5"/>
<organism evidence="8 9">
    <name type="scientific">Elaeis guineensis var. tenera</name>
    <name type="common">Oil palm</name>
    <dbReference type="NCBI Taxonomy" id="51953"/>
    <lineage>
        <taxon>Eukaryota</taxon>
        <taxon>Viridiplantae</taxon>
        <taxon>Streptophyta</taxon>
        <taxon>Embryophyta</taxon>
        <taxon>Tracheophyta</taxon>
        <taxon>Spermatophyta</taxon>
        <taxon>Magnoliopsida</taxon>
        <taxon>Liliopsida</taxon>
        <taxon>Arecaceae</taxon>
        <taxon>Arecoideae</taxon>
        <taxon>Cocoseae</taxon>
        <taxon>Elaeidinae</taxon>
        <taxon>Elaeis</taxon>
    </lineage>
</organism>
<evidence type="ECO:0000256" key="5">
    <source>
        <dbReference type="ARBA" id="ARBA00022989"/>
    </source>
</evidence>
<comment type="function">
    <text evidence="1 7">May be involved in both secretory and endocytic intracellular trafficking in the endosomal/prevacuolar compartments.</text>
</comment>
<comment type="subcellular location">
    <subcellularLocation>
        <location evidence="2 7">Membrane</location>
        <topology evidence="2 7">Multi-pass membrane protein</topology>
    </subcellularLocation>
</comment>
<dbReference type="GeneID" id="105055959"/>
<dbReference type="GO" id="GO:0005794">
    <property type="term" value="C:Golgi apparatus"/>
    <property type="evidence" value="ECO:0007669"/>
    <property type="project" value="TreeGrafter"/>
</dbReference>
<evidence type="ECO:0000256" key="3">
    <source>
        <dbReference type="ARBA" id="ARBA00006483"/>
    </source>
</evidence>
<dbReference type="GO" id="GO:0005783">
    <property type="term" value="C:endoplasmic reticulum"/>
    <property type="evidence" value="ECO:0007669"/>
    <property type="project" value="UniProtKB-ARBA"/>
</dbReference>
<feature type="transmembrane region" description="Helical" evidence="7">
    <location>
        <begin position="75"/>
        <end position="95"/>
    </location>
</feature>
<dbReference type="AlphaFoldDB" id="A0A6I9S1P5"/>
<dbReference type="GO" id="GO:0016192">
    <property type="term" value="P:vesicle-mediated transport"/>
    <property type="evidence" value="ECO:0007669"/>
    <property type="project" value="UniProtKB-ARBA"/>
</dbReference>
<evidence type="ECO:0000256" key="4">
    <source>
        <dbReference type="ARBA" id="ARBA00022692"/>
    </source>
</evidence>
<dbReference type="PANTHER" id="PTHR19317:SF84">
    <property type="entry name" value="PRA1 FAMILY PROTEIN"/>
    <property type="match status" value="1"/>
</dbReference>
<evidence type="ECO:0000256" key="7">
    <source>
        <dbReference type="RuleBase" id="RU363107"/>
    </source>
</evidence>
<sequence>MSSTSWRDGYGTIPTTPEAAVASTSRAAELFYRAKERGGAFFATRRPWRELADPTAFGRPYSYGEAMTRVRRNLAYFRVNYALVVLFILFCSLLWHPVSMIVFLIVFVAWFFLYFFRDEPIVFFGREIDDRLVLFVLSAVTVVALVFTHVGLNVLVSLIIGFVLVGLHAAFRVTEDLYLDEQEAAGGGLLSVVGSPMSRAYGRV</sequence>
<evidence type="ECO:0000256" key="1">
    <source>
        <dbReference type="ARBA" id="ARBA00002501"/>
    </source>
</evidence>
<name>A0A6I9S1P5_ELAGV</name>
<protein>
    <recommendedName>
        <fullName evidence="7">PRA1 family protein</fullName>
    </recommendedName>
</protein>
<keyword evidence="4 7" id="KW-0812">Transmembrane</keyword>
<gene>
    <name evidence="9" type="primary">LOC105055959</name>
</gene>
<keyword evidence="7" id="KW-0813">Transport</keyword>
<dbReference type="GO" id="GO:0016020">
    <property type="term" value="C:membrane"/>
    <property type="evidence" value="ECO:0007669"/>
    <property type="project" value="UniProtKB-SubCell"/>
</dbReference>
<keyword evidence="5 7" id="KW-1133">Transmembrane helix</keyword>
<dbReference type="OrthoDB" id="63113at2759"/>